<feature type="domain" description="Glutamyl/glutaminyl-tRNA synthetase class Ib catalytic" evidence="9">
    <location>
        <begin position="7"/>
        <end position="235"/>
    </location>
</feature>
<evidence type="ECO:0000256" key="3">
    <source>
        <dbReference type="ARBA" id="ARBA00022741"/>
    </source>
</evidence>
<evidence type="ECO:0000256" key="2">
    <source>
        <dbReference type="ARBA" id="ARBA00022723"/>
    </source>
</evidence>
<dbReference type="InterPro" id="IPR022380">
    <property type="entry name" value="Glu-Q_tRNA(Asp)_Synthase"/>
</dbReference>
<dbReference type="FunFam" id="3.40.50.620:FF:000093">
    <property type="entry name" value="Glutamyl-Q tRNA(Asp) synthetase"/>
    <property type="match status" value="1"/>
</dbReference>
<keyword evidence="8" id="KW-0648">Protein biosynthesis</keyword>
<dbReference type="GO" id="GO:0004818">
    <property type="term" value="F:glutamate-tRNA ligase activity"/>
    <property type="evidence" value="ECO:0007669"/>
    <property type="project" value="TreeGrafter"/>
</dbReference>
<evidence type="ECO:0000256" key="1">
    <source>
        <dbReference type="ARBA" id="ARBA00022598"/>
    </source>
</evidence>
<evidence type="ECO:0000256" key="8">
    <source>
        <dbReference type="RuleBase" id="RU363037"/>
    </source>
</evidence>
<reference evidence="10 11" key="1">
    <citation type="submission" date="2016-11" db="EMBL/GenBank/DDBJ databases">
        <authorList>
            <person name="Jaros S."/>
            <person name="Januszkiewicz K."/>
            <person name="Wedrychowicz H."/>
        </authorList>
    </citation>
    <scope>NUCLEOTIDE SEQUENCE [LARGE SCALE GENOMIC DNA]</scope>
    <source>
        <strain evidence="10 11">DSM 16917</strain>
    </source>
</reference>
<keyword evidence="2 7" id="KW-0479">Metal-binding</keyword>
<dbReference type="GO" id="GO:0006400">
    <property type="term" value="P:tRNA modification"/>
    <property type="evidence" value="ECO:0007669"/>
    <property type="project" value="InterPro"/>
</dbReference>
<comment type="similarity">
    <text evidence="7">Belongs to the class-I aminoacyl-tRNA synthetase family. GluQ subfamily.</text>
</comment>
<dbReference type="PRINTS" id="PR00987">
    <property type="entry name" value="TRNASYNTHGLU"/>
</dbReference>
<dbReference type="SUPFAM" id="SSF52374">
    <property type="entry name" value="Nucleotidylyl transferase"/>
    <property type="match status" value="1"/>
</dbReference>
<feature type="short sequence motif" description="'HIGH' region" evidence="7">
    <location>
        <begin position="10"/>
        <end position="20"/>
    </location>
</feature>
<feature type="short sequence motif" description="'KMSKS' region" evidence="7">
    <location>
        <begin position="226"/>
        <end position="230"/>
    </location>
</feature>
<name>A0A1M5ZEY1_9GAMM</name>
<feature type="binding site" evidence="7">
    <location>
        <position position="113"/>
    </location>
    <ligand>
        <name>Zn(2+)</name>
        <dbReference type="ChEBI" id="CHEBI:29105"/>
    </ligand>
</feature>
<protein>
    <recommendedName>
        <fullName evidence="7">Glutamyl-Q tRNA(Asp) synthetase</fullName>
        <shortName evidence="7">Glu-Q-RSs</shortName>
        <ecNumber evidence="7">6.1.1.-</ecNumber>
    </recommendedName>
</protein>
<gene>
    <name evidence="7" type="primary">gluQ</name>
    <name evidence="10" type="ORF">SAMN02745129_0181</name>
</gene>
<sequence>MSDYIGRFAPSPSGPLHFGSLVAAVGSYLRARHQGGRWLVRMEDLDPPREVAGAADTILRQLDDYGLHWDGEVLFQSQRHDRYEQVLAELQDQGLAYRCDCTRKRIKAIGGVYDGHCRARQLPAEGTALRLRNLPGVSQFDDALLGPIHTEPAFAQEDFILKRRDGLYAYQLAVVLDDHDQGVTEVVRGNDLLEATVRQLSLYQQLGWQAPTFLHLPLAVQPNGNKLSKQNHARAIEASNRSATLARCLAFLRHPLPTELTAAPVAEQLHWAVTQFDLSRLPQQRQLLAPEAV</sequence>
<proteinExistence type="inferred from homology"/>
<dbReference type="InterPro" id="IPR000924">
    <property type="entry name" value="Glu/Gln-tRNA-synth"/>
</dbReference>
<dbReference type="STRING" id="299255.SAMN02745129_0181"/>
<feature type="binding site" evidence="7">
    <location>
        <position position="188"/>
    </location>
    <ligand>
        <name>L-glutamate</name>
        <dbReference type="ChEBI" id="CHEBI:29985"/>
    </ligand>
</feature>
<dbReference type="Proteomes" id="UP000184268">
    <property type="component" value="Unassembled WGS sequence"/>
</dbReference>
<dbReference type="PANTHER" id="PTHR43311">
    <property type="entry name" value="GLUTAMATE--TRNA LIGASE"/>
    <property type="match status" value="1"/>
</dbReference>
<keyword evidence="1 7" id="KW-0436">Ligase</keyword>
<dbReference type="GO" id="GO:0008270">
    <property type="term" value="F:zinc ion binding"/>
    <property type="evidence" value="ECO:0007669"/>
    <property type="project" value="UniProtKB-UniRule"/>
</dbReference>
<feature type="binding site" evidence="7">
    <location>
        <position position="229"/>
    </location>
    <ligand>
        <name>ATP</name>
        <dbReference type="ChEBI" id="CHEBI:30616"/>
    </ligand>
</feature>
<dbReference type="InterPro" id="IPR014729">
    <property type="entry name" value="Rossmann-like_a/b/a_fold"/>
</dbReference>
<evidence type="ECO:0000256" key="5">
    <source>
        <dbReference type="ARBA" id="ARBA00022840"/>
    </source>
</evidence>
<evidence type="ECO:0000256" key="7">
    <source>
        <dbReference type="HAMAP-Rule" id="MF_01428"/>
    </source>
</evidence>
<evidence type="ECO:0000256" key="6">
    <source>
        <dbReference type="ARBA" id="ARBA00023146"/>
    </source>
</evidence>
<evidence type="ECO:0000313" key="11">
    <source>
        <dbReference type="Proteomes" id="UP000184268"/>
    </source>
</evidence>
<dbReference type="AlphaFoldDB" id="A0A1M5ZEY1"/>
<keyword evidence="5 7" id="KW-0067">ATP-binding</keyword>
<dbReference type="PANTHER" id="PTHR43311:SF1">
    <property type="entry name" value="GLUTAMYL-Q TRNA(ASP) SYNTHETASE"/>
    <property type="match status" value="1"/>
</dbReference>
<dbReference type="Pfam" id="PF00749">
    <property type="entry name" value="tRNA-synt_1c"/>
    <property type="match status" value="1"/>
</dbReference>
<feature type="binding site" evidence="7">
    <location>
        <position position="99"/>
    </location>
    <ligand>
        <name>Zn(2+)</name>
        <dbReference type="ChEBI" id="CHEBI:29105"/>
    </ligand>
</feature>
<dbReference type="OrthoDB" id="9807503at2"/>
<dbReference type="InterPro" id="IPR049940">
    <property type="entry name" value="GluQ/Sye"/>
</dbReference>
<dbReference type="Gene3D" id="3.40.50.620">
    <property type="entry name" value="HUPs"/>
    <property type="match status" value="1"/>
</dbReference>
<dbReference type="GO" id="GO:0005524">
    <property type="term" value="F:ATP binding"/>
    <property type="evidence" value="ECO:0007669"/>
    <property type="project" value="UniProtKB-KW"/>
</dbReference>
<dbReference type="GO" id="GO:0006424">
    <property type="term" value="P:glutamyl-tRNA aminoacylation"/>
    <property type="evidence" value="ECO:0007669"/>
    <property type="project" value="InterPro"/>
</dbReference>
<keyword evidence="6 7" id="KW-0030">Aminoacyl-tRNA synthetase</keyword>
<accession>A0A1M5ZEY1</accession>
<dbReference type="NCBIfam" id="TIGR03838">
    <property type="entry name" value="queuosine_YadB"/>
    <property type="match status" value="1"/>
</dbReference>
<organism evidence="10 11">
    <name type="scientific">Ferrimonas marina</name>
    <dbReference type="NCBI Taxonomy" id="299255"/>
    <lineage>
        <taxon>Bacteria</taxon>
        <taxon>Pseudomonadati</taxon>
        <taxon>Pseudomonadota</taxon>
        <taxon>Gammaproteobacteria</taxon>
        <taxon>Alteromonadales</taxon>
        <taxon>Ferrimonadaceae</taxon>
        <taxon>Ferrimonas</taxon>
    </lineage>
</organism>
<evidence type="ECO:0000259" key="9">
    <source>
        <dbReference type="Pfam" id="PF00749"/>
    </source>
</evidence>
<feature type="binding site" evidence="7">
    <location>
        <position position="101"/>
    </location>
    <ligand>
        <name>Zn(2+)</name>
        <dbReference type="ChEBI" id="CHEBI:29105"/>
    </ligand>
</feature>
<feature type="binding site" evidence="7">
    <location>
        <begin position="7"/>
        <end position="11"/>
    </location>
    <ligand>
        <name>L-glutamate</name>
        <dbReference type="ChEBI" id="CHEBI:29985"/>
    </ligand>
</feature>
<comment type="function">
    <text evidence="7">Catalyzes the tRNA-independent activation of glutamate in presence of ATP and the subsequent transfer of glutamate onto a tRNA(Asp). Glutamate is transferred on the 2-amino-5-(4,5-dihydroxy-2-cyclopenten-1-yl) moiety of the queuosine in the wobble position of the QUC anticodon.</text>
</comment>
<dbReference type="EC" id="6.1.1.-" evidence="7"/>
<dbReference type="RefSeq" id="WP_067662471.1">
    <property type="nucleotide sequence ID" value="NZ_FQXG01000011.1"/>
</dbReference>
<feature type="binding site" evidence="7">
    <location>
        <position position="43"/>
    </location>
    <ligand>
        <name>L-glutamate</name>
        <dbReference type="ChEBI" id="CHEBI:29985"/>
    </ligand>
</feature>
<dbReference type="HAMAP" id="MF_01428">
    <property type="entry name" value="Glu_Q_tRNA_synth"/>
    <property type="match status" value="1"/>
</dbReference>
<feature type="binding site" evidence="7">
    <location>
        <position position="170"/>
    </location>
    <ligand>
        <name>L-glutamate</name>
        <dbReference type="ChEBI" id="CHEBI:29985"/>
    </ligand>
</feature>
<dbReference type="GO" id="GO:0005829">
    <property type="term" value="C:cytosol"/>
    <property type="evidence" value="ECO:0007669"/>
    <property type="project" value="TreeGrafter"/>
</dbReference>
<keyword evidence="3 7" id="KW-0547">Nucleotide-binding</keyword>
<comment type="cofactor">
    <cofactor evidence="7">
        <name>Zn(2+)</name>
        <dbReference type="ChEBI" id="CHEBI:29105"/>
    </cofactor>
    <text evidence="7">Binds 1 zinc ion per subunit.</text>
</comment>
<dbReference type="EMBL" id="FQXG01000011">
    <property type="protein sequence ID" value="SHI22744.1"/>
    <property type="molecule type" value="Genomic_DNA"/>
</dbReference>
<evidence type="ECO:0000313" key="10">
    <source>
        <dbReference type="EMBL" id="SHI22744.1"/>
    </source>
</evidence>
<feature type="binding site" evidence="7">
    <location>
        <position position="117"/>
    </location>
    <ligand>
        <name>Zn(2+)</name>
        <dbReference type="ChEBI" id="CHEBI:29105"/>
    </ligand>
</feature>
<dbReference type="InterPro" id="IPR020058">
    <property type="entry name" value="Glu/Gln-tRNA-synth_Ib_cat-dom"/>
</dbReference>
<keyword evidence="4 7" id="KW-0862">Zinc</keyword>
<evidence type="ECO:0000256" key="4">
    <source>
        <dbReference type="ARBA" id="ARBA00022833"/>
    </source>
</evidence>
<keyword evidence="11" id="KW-1185">Reference proteome</keyword>
<dbReference type="NCBIfam" id="NF004314">
    <property type="entry name" value="PRK05710.1-3"/>
    <property type="match status" value="1"/>
</dbReference>